<organism evidence="7 8">
    <name type="scientific">Parvularcula dongshanensis</name>
    <dbReference type="NCBI Taxonomy" id="1173995"/>
    <lineage>
        <taxon>Bacteria</taxon>
        <taxon>Pseudomonadati</taxon>
        <taxon>Pseudomonadota</taxon>
        <taxon>Alphaproteobacteria</taxon>
        <taxon>Parvularculales</taxon>
        <taxon>Parvularculaceae</taxon>
        <taxon>Parvularcula</taxon>
    </lineage>
</organism>
<dbReference type="Pfam" id="PF03739">
    <property type="entry name" value="LptF_LptG"/>
    <property type="match status" value="1"/>
</dbReference>
<evidence type="ECO:0000313" key="8">
    <source>
        <dbReference type="Proteomes" id="UP000563524"/>
    </source>
</evidence>
<feature type="transmembrane region" description="Helical" evidence="6">
    <location>
        <begin position="49"/>
        <end position="78"/>
    </location>
</feature>
<dbReference type="InterPro" id="IPR005495">
    <property type="entry name" value="LptG/LptF_permease"/>
</dbReference>
<keyword evidence="2" id="KW-1003">Cell membrane</keyword>
<evidence type="ECO:0000313" key="7">
    <source>
        <dbReference type="EMBL" id="MBB4660074.1"/>
    </source>
</evidence>
<proteinExistence type="predicted"/>
<sequence>MTRLDLYLFRAAGLPLVWTLICTTAVVWLTQVLQRVDLMVEDGGSLVAFLRVTILLLPSLVGVVTPFALLAAILYALNMLATDNELPVIGAAGGSRLRIARPLILLSVLASVLVLWVNLDLQPRSYRAMKDTVQEVRSDLARAFIRSGVFTEVMDGVTIYADEVRPGDQYVGLLIHDARTPGAARTYTAESGLFKVTEFGPRLLLARGTAQRVDPDDGRVEVVRFMETAVDLASLESSPGERTIEGTERYLGELLHPDPTNAYDREQAGELIAEGHARLATPLYALAFGLLASAVLLTAPVNRRGHARRLMLAIAFAIILRTLGFAAQTAAVDTPALNVIQYLVPVAGAVWGAGVLTGRFWAVRRRHVPNTGLFPGMSGAAA</sequence>
<dbReference type="PANTHER" id="PTHR33529:SF6">
    <property type="entry name" value="YJGP_YJGQ FAMILY PERMEASE"/>
    <property type="match status" value="1"/>
</dbReference>
<comment type="caution">
    <text evidence="7">The sequence shown here is derived from an EMBL/GenBank/DDBJ whole genome shotgun (WGS) entry which is preliminary data.</text>
</comment>
<protein>
    <submittedName>
        <fullName evidence="7">Lipopolysaccharide export system permease protein</fullName>
    </submittedName>
</protein>
<keyword evidence="8" id="KW-1185">Reference proteome</keyword>
<dbReference type="PANTHER" id="PTHR33529">
    <property type="entry name" value="SLR0882 PROTEIN-RELATED"/>
    <property type="match status" value="1"/>
</dbReference>
<feature type="transmembrane region" description="Helical" evidence="6">
    <location>
        <begin position="99"/>
        <end position="119"/>
    </location>
</feature>
<dbReference type="GO" id="GO:0015920">
    <property type="term" value="P:lipopolysaccharide transport"/>
    <property type="evidence" value="ECO:0007669"/>
    <property type="project" value="TreeGrafter"/>
</dbReference>
<feature type="transmembrane region" description="Helical" evidence="6">
    <location>
        <begin position="339"/>
        <end position="362"/>
    </location>
</feature>
<feature type="transmembrane region" description="Helical" evidence="6">
    <location>
        <begin position="310"/>
        <end position="327"/>
    </location>
</feature>
<gene>
    <name evidence="7" type="ORF">GGQ59_002618</name>
</gene>
<evidence type="ECO:0000256" key="6">
    <source>
        <dbReference type="SAM" id="Phobius"/>
    </source>
</evidence>
<evidence type="ECO:0000256" key="1">
    <source>
        <dbReference type="ARBA" id="ARBA00004651"/>
    </source>
</evidence>
<evidence type="ECO:0000256" key="3">
    <source>
        <dbReference type="ARBA" id="ARBA00022692"/>
    </source>
</evidence>
<keyword evidence="3 6" id="KW-0812">Transmembrane</keyword>
<dbReference type="GO" id="GO:0043190">
    <property type="term" value="C:ATP-binding cassette (ABC) transporter complex"/>
    <property type="evidence" value="ECO:0007669"/>
    <property type="project" value="TreeGrafter"/>
</dbReference>
<evidence type="ECO:0000256" key="4">
    <source>
        <dbReference type="ARBA" id="ARBA00022989"/>
    </source>
</evidence>
<feature type="transmembrane region" description="Helical" evidence="6">
    <location>
        <begin position="279"/>
        <end position="298"/>
    </location>
</feature>
<evidence type="ECO:0000256" key="2">
    <source>
        <dbReference type="ARBA" id="ARBA00022475"/>
    </source>
</evidence>
<comment type="subcellular location">
    <subcellularLocation>
        <location evidence="1">Cell membrane</location>
        <topology evidence="1">Multi-pass membrane protein</topology>
    </subcellularLocation>
</comment>
<evidence type="ECO:0000256" key="5">
    <source>
        <dbReference type="ARBA" id="ARBA00023136"/>
    </source>
</evidence>
<keyword evidence="5 6" id="KW-0472">Membrane</keyword>
<dbReference type="Proteomes" id="UP000563524">
    <property type="component" value="Unassembled WGS sequence"/>
</dbReference>
<dbReference type="AlphaFoldDB" id="A0A840I7C0"/>
<name>A0A840I7C0_9PROT</name>
<accession>A0A840I7C0</accession>
<keyword evidence="4 6" id="KW-1133">Transmembrane helix</keyword>
<dbReference type="RefSeq" id="WP_183819303.1">
    <property type="nucleotide sequence ID" value="NZ_JACHOB010000006.1"/>
</dbReference>
<reference evidence="7 8" key="1">
    <citation type="submission" date="2020-08" db="EMBL/GenBank/DDBJ databases">
        <title>Genomic Encyclopedia of Type Strains, Phase IV (KMG-IV): sequencing the most valuable type-strain genomes for metagenomic binning, comparative biology and taxonomic classification.</title>
        <authorList>
            <person name="Goeker M."/>
        </authorList>
    </citation>
    <scope>NUCLEOTIDE SEQUENCE [LARGE SCALE GENOMIC DNA]</scope>
    <source>
        <strain evidence="7 8">DSM 102850</strain>
    </source>
</reference>
<feature type="transmembrane region" description="Helical" evidence="6">
    <location>
        <begin position="7"/>
        <end position="29"/>
    </location>
</feature>
<dbReference type="EMBL" id="JACHOB010000006">
    <property type="protein sequence ID" value="MBB4660074.1"/>
    <property type="molecule type" value="Genomic_DNA"/>
</dbReference>